<keyword evidence="2" id="KW-0472">Membrane</keyword>
<dbReference type="EMBL" id="JAHLJV010000010">
    <property type="protein sequence ID" value="KAK1596885.1"/>
    <property type="molecule type" value="Genomic_DNA"/>
</dbReference>
<keyword evidence="2" id="KW-0812">Transmembrane</keyword>
<dbReference type="SUPFAM" id="SSF89372">
    <property type="entry name" value="Fucose-specific lectin"/>
    <property type="match status" value="1"/>
</dbReference>
<evidence type="ECO:0000313" key="5">
    <source>
        <dbReference type="Proteomes" id="UP001230504"/>
    </source>
</evidence>
<organism evidence="4 5">
    <name type="scientific">Colletotrichum navitas</name>
    <dbReference type="NCBI Taxonomy" id="681940"/>
    <lineage>
        <taxon>Eukaryota</taxon>
        <taxon>Fungi</taxon>
        <taxon>Dikarya</taxon>
        <taxon>Ascomycota</taxon>
        <taxon>Pezizomycotina</taxon>
        <taxon>Sordariomycetes</taxon>
        <taxon>Hypocreomycetidae</taxon>
        <taxon>Glomerellales</taxon>
        <taxon>Glomerellaceae</taxon>
        <taxon>Colletotrichum</taxon>
        <taxon>Colletotrichum graminicola species complex</taxon>
    </lineage>
</organism>
<feature type="chain" id="PRO_5041968343" evidence="3">
    <location>
        <begin position="24"/>
        <end position="512"/>
    </location>
</feature>
<feature type="region of interest" description="Disordered" evidence="1">
    <location>
        <begin position="469"/>
        <end position="512"/>
    </location>
</feature>
<sequence length="512" mass="55284">MPGFSKYLLGAALLLASPATCLTAWYTALSPHVAMQDLETGKILYSACNSNSTPIFPTDGLNAFRIQRTPRNGTSLAAAGWYDTEKKTTMASVFFQAEDGSIINGYYVCDFASGHYAINGEYTISATAAVDSIHNETGLSVELLGADDGYRVYFHDEEKKVNAMKYTPKTDWQFEGPVSQDPVGGMSLASAHYGQLNISVVYAKDAENFETAMYFKDDTWRLTTLPQPLVGGQVNGKTNASSIALDSSVKPNFTLPAFASNLTGLDVIIDRANVRSILYLGTDAKLHQVTNTDDQWKLMPDQESLQWPVADSPFGPFAATSNYETNEAWIWYPSNGNLVQLYQNAAGSWTQATTVPSVNTTSTASAIPEAGKPVVLSTGAKAGIGIGVSFAVVALAGVGLLLLKRRRRKQAAAAAEAARLKEAEATANGWGTYPPMEKHGSEVFEADAALAPQELMDTAERFELVGEGHWREMDATGQNGARRSIGGWREEQKTKGMQDEKKHGREPGPGSE</sequence>
<feature type="compositionally biased region" description="Basic and acidic residues" evidence="1">
    <location>
        <begin position="488"/>
        <end position="506"/>
    </location>
</feature>
<reference evidence="4" key="1">
    <citation type="submission" date="2021-06" db="EMBL/GenBank/DDBJ databases">
        <title>Comparative genomics, transcriptomics and evolutionary studies reveal genomic signatures of adaptation to plant cell wall in hemibiotrophic fungi.</title>
        <authorList>
            <consortium name="DOE Joint Genome Institute"/>
            <person name="Baroncelli R."/>
            <person name="Diaz J.F."/>
            <person name="Benocci T."/>
            <person name="Peng M."/>
            <person name="Battaglia E."/>
            <person name="Haridas S."/>
            <person name="Andreopoulos W."/>
            <person name="Labutti K."/>
            <person name="Pangilinan J."/>
            <person name="Floch G.L."/>
            <person name="Makela M.R."/>
            <person name="Henrissat B."/>
            <person name="Grigoriev I.V."/>
            <person name="Crouch J.A."/>
            <person name="De Vries R.P."/>
            <person name="Sukno S.A."/>
            <person name="Thon M.R."/>
        </authorList>
    </citation>
    <scope>NUCLEOTIDE SEQUENCE</scope>
    <source>
        <strain evidence="4">CBS 125086</strain>
    </source>
</reference>
<dbReference type="Gene3D" id="2.120.10.70">
    <property type="entry name" value="Fucose-specific lectin"/>
    <property type="match status" value="2"/>
</dbReference>
<keyword evidence="5" id="KW-1185">Reference proteome</keyword>
<name>A0AAD8V9U4_9PEZI</name>
<protein>
    <submittedName>
        <fullName evidence="4">Uncharacterized protein</fullName>
    </submittedName>
</protein>
<feature type="signal peptide" evidence="3">
    <location>
        <begin position="1"/>
        <end position="23"/>
    </location>
</feature>
<evidence type="ECO:0000256" key="3">
    <source>
        <dbReference type="SAM" id="SignalP"/>
    </source>
</evidence>
<dbReference type="GeneID" id="85438218"/>
<keyword evidence="3" id="KW-0732">Signal</keyword>
<evidence type="ECO:0000313" key="4">
    <source>
        <dbReference type="EMBL" id="KAK1596885.1"/>
    </source>
</evidence>
<comment type="caution">
    <text evidence="4">The sequence shown here is derived from an EMBL/GenBank/DDBJ whole genome shotgun (WGS) entry which is preliminary data.</text>
</comment>
<feature type="transmembrane region" description="Helical" evidence="2">
    <location>
        <begin position="382"/>
        <end position="403"/>
    </location>
</feature>
<evidence type="ECO:0000256" key="1">
    <source>
        <dbReference type="SAM" id="MobiDB-lite"/>
    </source>
</evidence>
<dbReference type="AlphaFoldDB" id="A0AAD8V9U4"/>
<keyword evidence="2" id="KW-1133">Transmembrane helix</keyword>
<evidence type="ECO:0000256" key="2">
    <source>
        <dbReference type="SAM" id="Phobius"/>
    </source>
</evidence>
<dbReference type="Proteomes" id="UP001230504">
    <property type="component" value="Unassembled WGS sequence"/>
</dbReference>
<proteinExistence type="predicted"/>
<accession>A0AAD8V9U4</accession>
<gene>
    <name evidence="4" type="ORF">LY79DRAFT_508734</name>
</gene>
<dbReference type="RefSeq" id="XP_060417722.1">
    <property type="nucleotide sequence ID" value="XM_060553978.1"/>
</dbReference>